<keyword evidence="3" id="KW-1185">Reference proteome</keyword>
<dbReference type="Proteomes" id="UP000076532">
    <property type="component" value="Unassembled WGS sequence"/>
</dbReference>
<protein>
    <submittedName>
        <fullName evidence="2">NTF2-like protein</fullName>
    </submittedName>
</protein>
<dbReference type="CDD" id="cd00780">
    <property type="entry name" value="NTF2"/>
    <property type="match status" value="1"/>
</dbReference>
<dbReference type="InterPro" id="IPR018222">
    <property type="entry name" value="Nuclear_transport_factor_2_euk"/>
</dbReference>
<dbReference type="InterPro" id="IPR002075">
    <property type="entry name" value="NTF2_dom"/>
</dbReference>
<dbReference type="Gene3D" id="3.10.450.50">
    <property type="match status" value="1"/>
</dbReference>
<dbReference type="InterPro" id="IPR045875">
    <property type="entry name" value="NTF2"/>
</dbReference>
<dbReference type="PROSITE" id="PS50177">
    <property type="entry name" value="NTF2_DOMAIN"/>
    <property type="match status" value="1"/>
</dbReference>
<reference evidence="2 3" key="1">
    <citation type="journal article" date="2016" name="Mol. Biol. Evol.">
        <title>Comparative Genomics of Early-Diverging Mushroom-Forming Fungi Provides Insights into the Origins of Lignocellulose Decay Capabilities.</title>
        <authorList>
            <person name="Nagy L.G."/>
            <person name="Riley R."/>
            <person name="Tritt A."/>
            <person name="Adam C."/>
            <person name="Daum C."/>
            <person name="Floudas D."/>
            <person name="Sun H."/>
            <person name="Yadav J.S."/>
            <person name="Pangilinan J."/>
            <person name="Larsson K.H."/>
            <person name="Matsuura K."/>
            <person name="Barry K."/>
            <person name="Labutti K."/>
            <person name="Kuo R."/>
            <person name="Ohm R.A."/>
            <person name="Bhattacharya S.S."/>
            <person name="Shirouzu T."/>
            <person name="Yoshinaga Y."/>
            <person name="Martin F.M."/>
            <person name="Grigoriev I.V."/>
            <person name="Hibbett D.S."/>
        </authorList>
    </citation>
    <scope>NUCLEOTIDE SEQUENCE [LARGE SCALE GENOMIC DNA]</scope>
    <source>
        <strain evidence="2 3">CBS 109695</strain>
    </source>
</reference>
<proteinExistence type="predicted"/>
<organism evidence="2 3">
    <name type="scientific">Athelia psychrophila</name>
    <dbReference type="NCBI Taxonomy" id="1759441"/>
    <lineage>
        <taxon>Eukaryota</taxon>
        <taxon>Fungi</taxon>
        <taxon>Dikarya</taxon>
        <taxon>Basidiomycota</taxon>
        <taxon>Agaricomycotina</taxon>
        <taxon>Agaricomycetes</taxon>
        <taxon>Agaricomycetidae</taxon>
        <taxon>Atheliales</taxon>
        <taxon>Atheliaceae</taxon>
        <taxon>Athelia</taxon>
    </lineage>
</organism>
<dbReference type="EMBL" id="KV417501">
    <property type="protein sequence ID" value="KZP28799.1"/>
    <property type="molecule type" value="Genomic_DNA"/>
</dbReference>
<evidence type="ECO:0000259" key="1">
    <source>
        <dbReference type="PROSITE" id="PS50177"/>
    </source>
</evidence>
<dbReference type="Pfam" id="PF02136">
    <property type="entry name" value="NTF2"/>
    <property type="match status" value="1"/>
</dbReference>
<name>A0A166RYA9_9AGAM</name>
<dbReference type="PANTHER" id="PTHR12612">
    <property type="entry name" value="NUCLEAR TRANSPORT FACTOR 2"/>
    <property type="match status" value="1"/>
</dbReference>
<evidence type="ECO:0000313" key="2">
    <source>
        <dbReference type="EMBL" id="KZP28799.1"/>
    </source>
</evidence>
<feature type="domain" description="NTF2" evidence="1">
    <location>
        <begin position="24"/>
        <end position="163"/>
    </location>
</feature>
<dbReference type="SUPFAM" id="SSF54427">
    <property type="entry name" value="NTF2-like"/>
    <property type="match status" value="1"/>
</dbReference>
<dbReference type="OrthoDB" id="25408at2759"/>
<dbReference type="STRING" id="436010.A0A166RYA9"/>
<dbReference type="AlphaFoldDB" id="A0A166RYA9"/>
<accession>A0A166RYA9</accession>
<dbReference type="InterPro" id="IPR032710">
    <property type="entry name" value="NTF2-like_dom_sf"/>
</dbReference>
<evidence type="ECO:0000313" key="3">
    <source>
        <dbReference type="Proteomes" id="UP000076532"/>
    </source>
</evidence>
<sequence>MATTTAVPAPSPLTRNDIEISTRAADHFTRLYYSTYDSAARIDDLPKFYRPSSSLTWNGNPYQGAEGVRELMAGMPITKHDVQSFDCHPIPGTQPPSLLVTVSGNVTHGRGPAGNPAATPVKCIDGQSRVFSQTFMLVVDPSAPPTKSGEVAKYYINADAMRFVG</sequence>
<gene>
    <name evidence="2" type="ORF">FIBSPDRAFT_908454</name>
</gene>
<dbReference type="GO" id="GO:0006913">
    <property type="term" value="P:nucleocytoplasmic transport"/>
    <property type="evidence" value="ECO:0007669"/>
    <property type="project" value="InterPro"/>
</dbReference>